<feature type="domain" description="CCHC-type" evidence="3">
    <location>
        <begin position="288"/>
        <end position="303"/>
    </location>
</feature>
<protein>
    <recommendedName>
        <fullName evidence="3">CCHC-type domain-containing protein</fullName>
    </recommendedName>
</protein>
<feature type="compositionally biased region" description="Polar residues" evidence="2">
    <location>
        <begin position="323"/>
        <end position="341"/>
    </location>
</feature>
<evidence type="ECO:0000313" key="5">
    <source>
        <dbReference type="Proteomes" id="UP001160148"/>
    </source>
</evidence>
<keyword evidence="1" id="KW-0479">Metal-binding</keyword>
<evidence type="ECO:0000256" key="2">
    <source>
        <dbReference type="SAM" id="MobiDB-lite"/>
    </source>
</evidence>
<feature type="compositionally biased region" description="Polar residues" evidence="2">
    <location>
        <begin position="382"/>
        <end position="393"/>
    </location>
</feature>
<keyword evidence="1" id="KW-0863">Zinc-finger</keyword>
<name>A0AAV0VYV0_9HEMI</name>
<keyword evidence="1" id="KW-0862">Zinc</keyword>
<dbReference type="EMBL" id="CARXXK010000001">
    <property type="protein sequence ID" value="CAI6349449.1"/>
    <property type="molecule type" value="Genomic_DNA"/>
</dbReference>
<accession>A0AAV0VYV0</accession>
<feature type="compositionally biased region" description="Low complexity" evidence="2">
    <location>
        <begin position="372"/>
        <end position="381"/>
    </location>
</feature>
<feature type="compositionally biased region" description="Polar residues" evidence="2">
    <location>
        <begin position="349"/>
        <end position="364"/>
    </location>
</feature>
<evidence type="ECO:0000256" key="1">
    <source>
        <dbReference type="PROSITE-ProRule" id="PRU00047"/>
    </source>
</evidence>
<dbReference type="GO" id="GO:0008270">
    <property type="term" value="F:zinc ion binding"/>
    <property type="evidence" value="ECO:0007669"/>
    <property type="project" value="UniProtKB-KW"/>
</dbReference>
<organism evidence="4 5">
    <name type="scientific">Macrosiphum euphorbiae</name>
    <name type="common">potato aphid</name>
    <dbReference type="NCBI Taxonomy" id="13131"/>
    <lineage>
        <taxon>Eukaryota</taxon>
        <taxon>Metazoa</taxon>
        <taxon>Ecdysozoa</taxon>
        <taxon>Arthropoda</taxon>
        <taxon>Hexapoda</taxon>
        <taxon>Insecta</taxon>
        <taxon>Pterygota</taxon>
        <taxon>Neoptera</taxon>
        <taxon>Paraneoptera</taxon>
        <taxon>Hemiptera</taxon>
        <taxon>Sternorrhyncha</taxon>
        <taxon>Aphidomorpha</taxon>
        <taxon>Aphidoidea</taxon>
        <taxon>Aphididae</taxon>
        <taxon>Macrosiphini</taxon>
        <taxon>Macrosiphum</taxon>
    </lineage>
</organism>
<comment type="caution">
    <text evidence="4">The sequence shown here is derived from an EMBL/GenBank/DDBJ whole genome shotgun (WGS) entry which is preliminary data.</text>
</comment>
<feature type="region of interest" description="Disordered" evidence="2">
    <location>
        <begin position="323"/>
        <end position="397"/>
    </location>
</feature>
<keyword evidence="5" id="KW-1185">Reference proteome</keyword>
<feature type="compositionally biased region" description="Polar residues" evidence="2">
    <location>
        <begin position="43"/>
        <end position="60"/>
    </location>
</feature>
<evidence type="ECO:0000259" key="3">
    <source>
        <dbReference type="PROSITE" id="PS50158"/>
    </source>
</evidence>
<dbReference type="Proteomes" id="UP001160148">
    <property type="component" value="Unassembled WGS sequence"/>
</dbReference>
<feature type="region of interest" description="Disordered" evidence="2">
    <location>
        <begin position="33"/>
        <end position="60"/>
    </location>
</feature>
<proteinExistence type="predicted"/>
<dbReference type="PROSITE" id="PS50158">
    <property type="entry name" value="ZF_CCHC"/>
    <property type="match status" value="1"/>
</dbReference>
<dbReference type="AlphaFoldDB" id="A0AAV0VYV0"/>
<sequence>MGEPNNKTNKLNEKLIASSKVSNNKQNVTIIAKSGPSGDIADNATNEHLSSQHSDNDYNSDAIKSTDKIISNHDYTNKTNHIQSVHNINSSSHQNNINEPEKHAFGKKSFAETTINSTLPKKEHAIVFDSIDNIPQIDYIIAISKLTPPKNIKFASRITNNRFCIYLNDKNTVDFLVDNHPYIIINSHTTIKIRRLINPAKRIIISHVSPDIPNEYIISHLEYHKIQILSPITHINAGFNIPELAHIISFRRQVYIKPDDFEKLPKSILINLENTSHRIFLDDDSIHCFLCKRKGHTTKQCKNPPTEAVNTNINENAFNTSADANVDTSTNSIPQTSTQMSLLDDPFSMDTTSNDITLLTPNTNDTKKRPALSSTSSNLTNDLPTFNSPSQDNVSKETISKSNAIKISQPATKKLKRNQSIEKIVLKLDEILEPTKPKFEKIPNKKINYEQFKFIIENSLGEANPASILVDFNITCLEMIEVIEIIKPAIKTPGIKNRLTRLCSSLLDKELSTKPNQTE</sequence>
<dbReference type="GO" id="GO:0003676">
    <property type="term" value="F:nucleic acid binding"/>
    <property type="evidence" value="ECO:0007669"/>
    <property type="project" value="InterPro"/>
</dbReference>
<reference evidence="4 5" key="1">
    <citation type="submission" date="2023-01" db="EMBL/GenBank/DDBJ databases">
        <authorList>
            <person name="Whitehead M."/>
        </authorList>
    </citation>
    <scope>NUCLEOTIDE SEQUENCE [LARGE SCALE GENOMIC DNA]</scope>
</reference>
<dbReference type="InterPro" id="IPR001878">
    <property type="entry name" value="Znf_CCHC"/>
</dbReference>
<evidence type="ECO:0000313" key="4">
    <source>
        <dbReference type="EMBL" id="CAI6349449.1"/>
    </source>
</evidence>
<gene>
    <name evidence="4" type="ORF">MEUPH1_LOCUS6005</name>
</gene>